<feature type="compositionally biased region" description="Polar residues" evidence="1">
    <location>
        <begin position="174"/>
        <end position="189"/>
    </location>
</feature>
<proteinExistence type="predicted"/>
<evidence type="ECO:0000313" key="2">
    <source>
        <dbReference type="EMBL" id="KAF1954980.1"/>
    </source>
</evidence>
<feature type="compositionally biased region" description="Basic and acidic residues" evidence="1">
    <location>
        <begin position="135"/>
        <end position="156"/>
    </location>
</feature>
<gene>
    <name evidence="2" type="ORF">CC80DRAFT_549701</name>
</gene>
<evidence type="ECO:0000256" key="1">
    <source>
        <dbReference type="SAM" id="MobiDB-lite"/>
    </source>
</evidence>
<name>A0A6A5TSL5_9PLEO</name>
<keyword evidence="3" id="KW-1185">Reference proteome</keyword>
<feature type="region of interest" description="Disordered" evidence="1">
    <location>
        <begin position="169"/>
        <end position="202"/>
    </location>
</feature>
<dbReference type="EMBL" id="ML976996">
    <property type="protein sequence ID" value="KAF1954980.1"/>
    <property type="molecule type" value="Genomic_DNA"/>
</dbReference>
<sequence>MILELNKAEVAYRAAIAKAIPRTVTIPAITDEEGNVTQPEETIEIPAALPVIPDEYTVKALIARFNQSSAQLAIRTGQTRHTAFTTYGGEPSPYDSDSQSAANRKRTNSRVDRDNNKPNNNKSKKKKQFASSGDSVREGGWRSNKQKEENVKQWTNTDKRREIIDSIRTKVREQSTASHPSLPTNQLSDTLDAGDQASDTETRHRALVTTSYTAFNTQKRKDPPFSMLHSWTLDCASDVHVCNNPMEFEWERPAYDEFIGSGDSVSPVLAYGKCHVTLSTPSGPWKFTLLNIALVPNYVTSLVALSRLSGGDVHFNSGRLVLYRLNHQDNPVWCNVFKNGGHFVLIGRKEEFTEPSGTIRNHSD</sequence>
<evidence type="ECO:0000313" key="3">
    <source>
        <dbReference type="Proteomes" id="UP000800035"/>
    </source>
</evidence>
<accession>A0A6A5TSL5</accession>
<protein>
    <submittedName>
        <fullName evidence="2">Uncharacterized protein</fullName>
    </submittedName>
</protein>
<feature type="region of interest" description="Disordered" evidence="1">
    <location>
        <begin position="83"/>
        <end position="156"/>
    </location>
</feature>
<dbReference type="AlphaFoldDB" id="A0A6A5TSL5"/>
<organism evidence="2 3">
    <name type="scientific">Byssothecium circinans</name>
    <dbReference type="NCBI Taxonomy" id="147558"/>
    <lineage>
        <taxon>Eukaryota</taxon>
        <taxon>Fungi</taxon>
        <taxon>Dikarya</taxon>
        <taxon>Ascomycota</taxon>
        <taxon>Pezizomycotina</taxon>
        <taxon>Dothideomycetes</taxon>
        <taxon>Pleosporomycetidae</taxon>
        <taxon>Pleosporales</taxon>
        <taxon>Massarineae</taxon>
        <taxon>Massarinaceae</taxon>
        <taxon>Byssothecium</taxon>
    </lineage>
</organism>
<dbReference type="OrthoDB" id="3771398at2759"/>
<dbReference type="Proteomes" id="UP000800035">
    <property type="component" value="Unassembled WGS sequence"/>
</dbReference>
<reference evidence="2" key="1">
    <citation type="journal article" date="2020" name="Stud. Mycol.">
        <title>101 Dothideomycetes genomes: a test case for predicting lifestyles and emergence of pathogens.</title>
        <authorList>
            <person name="Haridas S."/>
            <person name="Albert R."/>
            <person name="Binder M."/>
            <person name="Bloem J."/>
            <person name="Labutti K."/>
            <person name="Salamov A."/>
            <person name="Andreopoulos B."/>
            <person name="Baker S."/>
            <person name="Barry K."/>
            <person name="Bills G."/>
            <person name="Bluhm B."/>
            <person name="Cannon C."/>
            <person name="Castanera R."/>
            <person name="Culley D."/>
            <person name="Daum C."/>
            <person name="Ezra D."/>
            <person name="Gonzalez J."/>
            <person name="Henrissat B."/>
            <person name="Kuo A."/>
            <person name="Liang C."/>
            <person name="Lipzen A."/>
            <person name="Lutzoni F."/>
            <person name="Magnuson J."/>
            <person name="Mondo S."/>
            <person name="Nolan M."/>
            <person name="Ohm R."/>
            <person name="Pangilinan J."/>
            <person name="Park H.-J."/>
            <person name="Ramirez L."/>
            <person name="Alfaro M."/>
            <person name="Sun H."/>
            <person name="Tritt A."/>
            <person name="Yoshinaga Y."/>
            <person name="Zwiers L.-H."/>
            <person name="Turgeon B."/>
            <person name="Goodwin S."/>
            <person name="Spatafora J."/>
            <person name="Crous P."/>
            <person name="Grigoriev I."/>
        </authorList>
    </citation>
    <scope>NUCLEOTIDE SEQUENCE</scope>
    <source>
        <strain evidence="2">CBS 675.92</strain>
    </source>
</reference>